<evidence type="ECO:0000256" key="1">
    <source>
        <dbReference type="ARBA" id="ARBA00022729"/>
    </source>
</evidence>
<dbReference type="InterPro" id="IPR027385">
    <property type="entry name" value="Beta-barrel_OMP"/>
</dbReference>
<dbReference type="Pfam" id="PF13505">
    <property type="entry name" value="OMP_b-brl"/>
    <property type="match status" value="1"/>
</dbReference>
<dbReference type="EMBL" id="CP147988">
    <property type="protein sequence ID" value="WXK51425.1"/>
    <property type="molecule type" value="Genomic_DNA"/>
</dbReference>
<keyword evidence="1 2" id="KW-0732">Signal</keyword>
<protein>
    <submittedName>
        <fullName evidence="4">Outer membrane beta-barrel protein</fullName>
    </submittedName>
</protein>
<organism evidence="4 5">
    <name type="scientific">Flavobacterium ginsenosidimutans</name>
    <dbReference type="NCBI Taxonomy" id="687844"/>
    <lineage>
        <taxon>Bacteria</taxon>
        <taxon>Pseudomonadati</taxon>
        <taxon>Bacteroidota</taxon>
        <taxon>Flavobacteriia</taxon>
        <taxon>Flavobacteriales</taxon>
        <taxon>Flavobacteriaceae</taxon>
        <taxon>Flavobacterium</taxon>
    </lineage>
</organism>
<dbReference type="RefSeq" id="WP_111288208.1">
    <property type="nucleotide sequence ID" value="NZ_CP147988.1"/>
</dbReference>
<name>A0ABZ2QDT6_9FLAO</name>
<dbReference type="Gene3D" id="2.40.160.20">
    <property type="match status" value="1"/>
</dbReference>
<accession>A0ABZ2QDT6</accession>
<keyword evidence="5" id="KW-1185">Reference proteome</keyword>
<dbReference type="InterPro" id="IPR011250">
    <property type="entry name" value="OMP/PagP_B-barrel"/>
</dbReference>
<dbReference type="SUPFAM" id="SSF56925">
    <property type="entry name" value="OMPA-like"/>
    <property type="match status" value="1"/>
</dbReference>
<proteinExistence type="predicted"/>
<reference evidence="4 5" key="1">
    <citation type="submission" date="2024-02" db="EMBL/GenBank/DDBJ databases">
        <title>complete genome of Flavobacterium ginsenosidimutans Str. YTB16.</title>
        <authorList>
            <person name="Wang Q."/>
        </authorList>
    </citation>
    <scope>NUCLEOTIDE SEQUENCE [LARGE SCALE GENOMIC DNA]</scope>
    <source>
        <strain evidence="4 5">YTB16</strain>
    </source>
</reference>
<evidence type="ECO:0000259" key="3">
    <source>
        <dbReference type="Pfam" id="PF13505"/>
    </source>
</evidence>
<evidence type="ECO:0000256" key="2">
    <source>
        <dbReference type="SAM" id="SignalP"/>
    </source>
</evidence>
<feature type="domain" description="Outer membrane protein beta-barrel" evidence="3">
    <location>
        <begin position="6"/>
        <end position="188"/>
    </location>
</feature>
<feature type="signal peptide" evidence="2">
    <location>
        <begin position="1"/>
        <end position="18"/>
    </location>
</feature>
<evidence type="ECO:0000313" key="4">
    <source>
        <dbReference type="EMBL" id="WXK51425.1"/>
    </source>
</evidence>
<sequence>MKKMLLILALALCSYANAQKGSVLVMGNVSYYSQKNSGFNLENKQNGFGIQPKIGYQFHENWTAGIESNFINIKQTSLEGNKYKDQVYGFGGFVRYTRPLGSIFSAYADLGIGYQNRKETFTDAVGQTYNDNNGFYAGITPAIFIDISKGFGLNFNIGGLNYTSLDTDNATGSSYRTKTFEFNFGQSFSVGLSKNF</sequence>
<feature type="chain" id="PRO_5045388733" evidence="2">
    <location>
        <begin position="19"/>
        <end position="196"/>
    </location>
</feature>
<dbReference type="Proteomes" id="UP001447857">
    <property type="component" value="Chromosome"/>
</dbReference>
<evidence type="ECO:0000313" key="5">
    <source>
        <dbReference type="Proteomes" id="UP001447857"/>
    </source>
</evidence>
<gene>
    <name evidence="4" type="ORF">V6624_07265</name>
</gene>